<accession>A0A2Z2P6W6</accession>
<proteinExistence type="predicted"/>
<dbReference type="KEGG" id="gai:IMCC3135_27705"/>
<gene>
    <name evidence="6" type="primary">cdhR_5</name>
    <name evidence="6" type="ORF">IMCC3135_27705</name>
</gene>
<dbReference type="AlphaFoldDB" id="A0A2Z2P6W6"/>
<evidence type="ECO:0000256" key="1">
    <source>
        <dbReference type="ARBA" id="ARBA00023015"/>
    </source>
</evidence>
<reference evidence="6 7" key="1">
    <citation type="submission" date="2016-12" db="EMBL/GenBank/DDBJ databases">
        <authorList>
            <person name="Song W.-J."/>
            <person name="Kurnit D.M."/>
        </authorList>
    </citation>
    <scope>NUCLEOTIDE SEQUENCE [LARGE SCALE GENOMIC DNA]</scope>
    <source>
        <strain evidence="6 7">IMCC3135</strain>
    </source>
</reference>
<evidence type="ECO:0000313" key="6">
    <source>
        <dbReference type="EMBL" id="ASJ75594.1"/>
    </source>
</evidence>
<feature type="domain" description="HTH araC/xylS-type" evidence="5">
    <location>
        <begin position="242"/>
        <end position="340"/>
    </location>
</feature>
<sequence>MDAFDLSLESLTGVCNDRTVLFMIGSADATTRVGFYLVPQFSMLPFSSALEALRMANQLSGQTLYRWTLISSDGSGVTSSNGITFQVEHGAQTRERYDAVFVCGGSNVHLINDETGLQWLRQLDKQGAVLGAICTGTYLLARAELLNDHRCTIHWENLAAAREEFPHLVISPELYEIDRKRYTCAGGTAPLDMMLSEIRARHGNELATRISEQFMCERIRDQNDRQRVPLTQRIGASQPKLAEAVSLMEANIEEPMTLDELSHHVGLSRRQLERLFQRYLHCVPTRYYLELRLERARQLLLQSSMPIVDIALACGFISAPHFSKCYRDTFALPPRDERRRAAGLLSDTRSSQPKVGRRPVN</sequence>
<feature type="region of interest" description="Disordered" evidence="4">
    <location>
        <begin position="342"/>
        <end position="361"/>
    </location>
</feature>
<dbReference type="Gene3D" id="1.10.10.60">
    <property type="entry name" value="Homeodomain-like"/>
    <property type="match status" value="2"/>
</dbReference>
<dbReference type="SUPFAM" id="SSF46689">
    <property type="entry name" value="Homeodomain-like"/>
    <property type="match status" value="2"/>
</dbReference>
<dbReference type="GO" id="GO:0003700">
    <property type="term" value="F:DNA-binding transcription factor activity"/>
    <property type="evidence" value="ECO:0007669"/>
    <property type="project" value="InterPro"/>
</dbReference>
<name>A0A2Z2P6W6_9GAMM</name>
<evidence type="ECO:0000256" key="3">
    <source>
        <dbReference type="ARBA" id="ARBA00023163"/>
    </source>
</evidence>
<dbReference type="RefSeq" id="WP_205737733.1">
    <property type="nucleotide sequence ID" value="NZ_CP018632.1"/>
</dbReference>
<keyword evidence="2" id="KW-0238">DNA-binding</keyword>
<dbReference type="Pfam" id="PF12833">
    <property type="entry name" value="HTH_18"/>
    <property type="match status" value="1"/>
</dbReference>
<dbReference type="InterPro" id="IPR029062">
    <property type="entry name" value="Class_I_gatase-like"/>
</dbReference>
<dbReference type="InterPro" id="IPR018062">
    <property type="entry name" value="HTH_AraC-typ_CS"/>
</dbReference>
<organism evidence="6 7">
    <name type="scientific">Granulosicoccus antarcticus IMCC3135</name>
    <dbReference type="NCBI Taxonomy" id="1192854"/>
    <lineage>
        <taxon>Bacteria</taxon>
        <taxon>Pseudomonadati</taxon>
        <taxon>Pseudomonadota</taxon>
        <taxon>Gammaproteobacteria</taxon>
        <taxon>Chromatiales</taxon>
        <taxon>Granulosicoccaceae</taxon>
        <taxon>Granulosicoccus</taxon>
    </lineage>
</organism>
<evidence type="ECO:0000313" key="7">
    <source>
        <dbReference type="Proteomes" id="UP000250079"/>
    </source>
</evidence>
<keyword evidence="1" id="KW-0805">Transcription regulation</keyword>
<dbReference type="Gene3D" id="3.40.50.880">
    <property type="match status" value="1"/>
</dbReference>
<dbReference type="CDD" id="cd03136">
    <property type="entry name" value="GATase1_AraC_ArgR_like"/>
    <property type="match status" value="1"/>
</dbReference>
<dbReference type="InterPro" id="IPR052158">
    <property type="entry name" value="INH-QAR"/>
</dbReference>
<keyword evidence="3" id="KW-0804">Transcription</keyword>
<dbReference type="PROSITE" id="PS01124">
    <property type="entry name" value="HTH_ARAC_FAMILY_2"/>
    <property type="match status" value="1"/>
</dbReference>
<dbReference type="Proteomes" id="UP000250079">
    <property type="component" value="Chromosome"/>
</dbReference>
<dbReference type="SUPFAM" id="SSF52317">
    <property type="entry name" value="Class I glutamine amidotransferase-like"/>
    <property type="match status" value="1"/>
</dbReference>
<evidence type="ECO:0000256" key="4">
    <source>
        <dbReference type="SAM" id="MobiDB-lite"/>
    </source>
</evidence>
<dbReference type="PANTHER" id="PTHR43130">
    <property type="entry name" value="ARAC-FAMILY TRANSCRIPTIONAL REGULATOR"/>
    <property type="match status" value="1"/>
</dbReference>
<dbReference type="PROSITE" id="PS00041">
    <property type="entry name" value="HTH_ARAC_FAMILY_1"/>
    <property type="match status" value="1"/>
</dbReference>
<dbReference type="FunFam" id="1.10.10.60:FF:000090">
    <property type="entry name" value="Transcriptional regulator ArgR, AraC family"/>
    <property type="match status" value="1"/>
</dbReference>
<dbReference type="InterPro" id="IPR002818">
    <property type="entry name" value="DJ-1/PfpI"/>
</dbReference>
<dbReference type="SMART" id="SM00342">
    <property type="entry name" value="HTH_ARAC"/>
    <property type="match status" value="1"/>
</dbReference>
<dbReference type="InterPro" id="IPR018060">
    <property type="entry name" value="HTH_AraC"/>
</dbReference>
<keyword evidence="7" id="KW-1185">Reference proteome</keyword>
<dbReference type="EMBL" id="CP018632">
    <property type="protein sequence ID" value="ASJ75594.1"/>
    <property type="molecule type" value="Genomic_DNA"/>
</dbReference>
<dbReference type="InterPro" id="IPR009057">
    <property type="entry name" value="Homeodomain-like_sf"/>
</dbReference>
<dbReference type="PANTHER" id="PTHR43130:SF3">
    <property type="entry name" value="HTH-TYPE TRANSCRIPTIONAL REGULATOR RV1931C"/>
    <property type="match status" value="1"/>
</dbReference>
<dbReference type="Pfam" id="PF01965">
    <property type="entry name" value="DJ-1_PfpI"/>
    <property type="match status" value="1"/>
</dbReference>
<evidence type="ECO:0000259" key="5">
    <source>
        <dbReference type="PROSITE" id="PS01124"/>
    </source>
</evidence>
<protein>
    <submittedName>
        <fullName evidence="6">HTH-type transcriptional regulator CdhR</fullName>
    </submittedName>
</protein>
<dbReference type="GO" id="GO:0043565">
    <property type="term" value="F:sequence-specific DNA binding"/>
    <property type="evidence" value="ECO:0007669"/>
    <property type="project" value="InterPro"/>
</dbReference>
<evidence type="ECO:0000256" key="2">
    <source>
        <dbReference type="ARBA" id="ARBA00023125"/>
    </source>
</evidence>